<name>A0A645JTZ4_9ZZZZ</name>
<evidence type="ECO:0000313" key="1">
    <source>
        <dbReference type="EMBL" id="MPN62733.1"/>
    </source>
</evidence>
<comment type="caution">
    <text evidence="1">The sequence shown here is derived from an EMBL/GenBank/DDBJ whole genome shotgun (WGS) entry which is preliminary data.</text>
</comment>
<protein>
    <submittedName>
        <fullName evidence="1">Uncharacterized protein</fullName>
    </submittedName>
</protein>
<dbReference type="AlphaFoldDB" id="A0A645JTZ4"/>
<gene>
    <name evidence="1" type="ORF">SDC9_210486</name>
</gene>
<dbReference type="EMBL" id="VSSQ01141190">
    <property type="protein sequence ID" value="MPN62733.1"/>
    <property type="molecule type" value="Genomic_DNA"/>
</dbReference>
<accession>A0A645JTZ4</accession>
<organism evidence="1">
    <name type="scientific">bioreactor metagenome</name>
    <dbReference type="NCBI Taxonomy" id="1076179"/>
    <lineage>
        <taxon>unclassified sequences</taxon>
        <taxon>metagenomes</taxon>
        <taxon>ecological metagenomes</taxon>
    </lineage>
</organism>
<proteinExistence type="predicted"/>
<sequence length="47" mass="5372">MDESADGTRSYKIIKKEPDGKSHARDIAMKYGIERKNIVDRIKHNGV</sequence>
<reference evidence="1" key="1">
    <citation type="submission" date="2019-08" db="EMBL/GenBank/DDBJ databases">
        <authorList>
            <person name="Kucharzyk K."/>
            <person name="Murdoch R.W."/>
            <person name="Higgins S."/>
            <person name="Loffler F."/>
        </authorList>
    </citation>
    <scope>NUCLEOTIDE SEQUENCE</scope>
</reference>